<feature type="compositionally biased region" description="Low complexity" evidence="3">
    <location>
        <begin position="119"/>
        <end position="134"/>
    </location>
</feature>
<dbReference type="EMBL" id="CAJZAH010000001">
    <property type="protein sequence ID" value="CAG9168593.1"/>
    <property type="molecule type" value="Genomic_DNA"/>
</dbReference>
<accession>A0ABN7Y5Y6</accession>
<dbReference type="Proteomes" id="UP000721236">
    <property type="component" value="Unassembled WGS sequence"/>
</dbReference>
<evidence type="ECO:0000313" key="5">
    <source>
        <dbReference type="Proteomes" id="UP000721236"/>
    </source>
</evidence>
<reference evidence="4 5" key="1">
    <citation type="submission" date="2021-08" db="EMBL/GenBank/DDBJ databases">
        <authorList>
            <person name="Peeters C."/>
        </authorList>
    </citation>
    <scope>NUCLEOTIDE SEQUENCE [LARGE SCALE GENOMIC DNA]</scope>
    <source>
        <strain evidence="4 5">LMG 21510</strain>
    </source>
</reference>
<dbReference type="SUPFAM" id="SSF50182">
    <property type="entry name" value="Sm-like ribonucleoproteins"/>
    <property type="match status" value="1"/>
</dbReference>
<dbReference type="Pfam" id="PF17209">
    <property type="entry name" value="Hfq"/>
    <property type="match status" value="1"/>
</dbReference>
<evidence type="ECO:0000256" key="3">
    <source>
        <dbReference type="SAM" id="MobiDB-lite"/>
    </source>
</evidence>
<protein>
    <submittedName>
        <fullName evidence="4">RNA-binding protein Hfq</fullName>
    </submittedName>
</protein>
<evidence type="ECO:0000256" key="1">
    <source>
        <dbReference type="ARBA" id="ARBA00022884"/>
    </source>
</evidence>
<dbReference type="PANTHER" id="PTHR34772">
    <property type="entry name" value="RNA-BINDING PROTEIN HFQ"/>
    <property type="match status" value="1"/>
</dbReference>
<evidence type="ECO:0000313" key="4">
    <source>
        <dbReference type="EMBL" id="CAG9168593.1"/>
    </source>
</evidence>
<evidence type="ECO:0000256" key="2">
    <source>
        <dbReference type="ARBA" id="ARBA00023016"/>
    </source>
</evidence>
<keyword evidence="2" id="KW-0346">Stress response</keyword>
<organism evidence="4 5">
    <name type="scientific">Cupriavidus respiraculi</name>
    <dbReference type="NCBI Taxonomy" id="195930"/>
    <lineage>
        <taxon>Bacteria</taxon>
        <taxon>Pseudomonadati</taxon>
        <taxon>Pseudomonadota</taxon>
        <taxon>Betaproteobacteria</taxon>
        <taxon>Burkholderiales</taxon>
        <taxon>Burkholderiaceae</taxon>
        <taxon>Cupriavidus</taxon>
    </lineage>
</organism>
<keyword evidence="1" id="KW-0694">RNA-binding</keyword>
<dbReference type="InterPro" id="IPR010920">
    <property type="entry name" value="LSM_dom_sf"/>
</dbReference>
<gene>
    <name evidence="4" type="primary">hfq_1</name>
    <name evidence="4" type="ORF">LMG21510_01148</name>
</gene>
<proteinExistence type="predicted"/>
<dbReference type="RefSeq" id="WP_224040237.1">
    <property type="nucleotide sequence ID" value="NZ_CAJZAH010000001.1"/>
</dbReference>
<comment type="caution">
    <text evidence="4">The sequence shown here is derived from an EMBL/GenBank/DDBJ whole genome shotgun (WGS) entry which is preliminary data.</text>
</comment>
<dbReference type="Gene3D" id="2.30.30.100">
    <property type="match status" value="1"/>
</dbReference>
<keyword evidence="5" id="KW-1185">Reference proteome</keyword>
<feature type="region of interest" description="Disordered" evidence="3">
    <location>
        <begin position="101"/>
        <end position="134"/>
    </location>
</feature>
<dbReference type="PANTHER" id="PTHR34772:SF1">
    <property type="entry name" value="RNA-BINDING PROTEIN HFQ"/>
    <property type="match status" value="1"/>
</dbReference>
<dbReference type="InterPro" id="IPR005001">
    <property type="entry name" value="Hfq"/>
</dbReference>
<name>A0ABN7Y5Y6_9BURK</name>
<feature type="compositionally biased region" description="Basic residues" evidence="3">
    <location>
        <begin position="102"/>
        <end position="111"/>
    </location>
</feature>
<sequence>MKHQETRSKRPGRKLQQQQLAIHSASRLPVVIHLSNGTRLRGIVVGSDEYMVLLAMHDGDTNPQLIYKHSISAVTQVPADVSLPADEMPDSPDFVPIFVPRTRTRRKRPPARRREVECADTPAPDAEAPAADSAQAAPLLALQGTVTV</sequence>